<reference evidence="2 3" key="1">
    <citation type="journal article" date="2015" name="Genome Announc.">
        <title>Genomes of Geoalkalibacter ferrihydriticus Z-0531T and Geoalkalibacter subterraneus Red1T, Two Haloalkaliphilic Metal-Reducing Deltaproteobacteria.</title>
        <authorList>
            <person name="Badalamenti J.P."/>
            <person name="Krajmalnik-Brown R."/>
            <person name="Torres C.I."/>
            <person name="Bond D.R."/>
        </authorList>
    </citation>
    <scope>NUCLEOTIDE SEQUENCE [LARGE SCALE GENOMIC DNA]</scope>
    <source>
        <strain evidence="2 3">Red1</strain>
    </source>
</reference>
<evidence type="ECO:0000313" key="2">
    <source>
        <dbReference type="EMBL" id="AJF07676.1"/>
    </source>
</evidence>
<proteinExistence type="predicted"/>
<dbReference type="OrthoDB" id="5425738at2"/>
<dbReference type="Pfam" id="PF07878">
    <property type="entry name" value="RHH_5"/>
    <property type="match status" value="1"/>
</dbReference>
<name>A0A0B5FVR8_9BACT</name>
<evidence type="ECO:0000313" key="3">
    <source>
        <dbReference type="Proteomes" id="UP000035036"/>
    </source>
</evidence>
<feature type="domain" description="CopG-like ribbon-helix-helix" evidence="1">
    <location>
        <begin position="6"/>
        <end position="46"/>
    </location>
</feature>
<dbReference type="HOGENOM" id="CLU_199674_0_0_7"/>
<gene>
    <name evidence="2" type="ORF">GSUB_15515</name>
</gene>
<protein>
    <submittedName>
        <fullName evidence="2">Antitoxin, RHH family protein</fullName>
    </submittedName>
</protein>
<sequence>MPAKNPRVNVVLEQPVYNTLHDLAETQGVSMSMLMRDLVKEALELHEDRALTVFATEREKDFQSFEALSHDETWG</sequence>
<dbReference type="InterPro" id="IPR012869">
    <property type="entry name" value="RHH_5"/>
</dbReference>
<dbReference type="AlphaFoldDB" id="A0A0B5FVR8"/>
<dbReference type="KEGG" id="gsb:GSUB_15515"/>
<organism evidence="2 3">
    <name type="scientific">Geoalkalibacter subterraneus</name>
    <dbReference type="NCBI Taxonomy" id="483547"/>
    <lineage>
        <taxon>Bacteria</taxon>
        <taxon>Pseudomonadati</taxon>
        <taxon>Thermodesulfobacteriota</taxon>
        <taxon>Desulfuromonadia</taxon>
        <taxon>Desulfuromonadales</taxon>
        <taxon>Geoalkalibacteraceae</taxon>
        <taxon>Geoalkalibacter</taxon>
    </lineage>
</organism>
<accession>A0A0B5FVR8</accession>
<dbReference type="Proteomes" id="UP000035036">
    <property type="component" value="Chromosome"/>
</dbReference>
<dbReference type="EMBL" id="CP010311">
    <property type="protein sequence ID" value="AJF07676.1"/>
    <property type="molecule type" value="Genomic_DNA"/>
</dbReference>
<keyword evidence="3" id="KW-1185">Reference proteome</keyword>
<dbReference type="STRING" id="483547.GSUB_15515"/>
<evidence type="ECO:0000259" key="1">
    <source>
        <dbReference type="Pfam" id="PF07878"/>
    </source>
</evidence>